<feature type="compositionally biased region" description="Polar residues" evidence="5">
    <location>
        <begin position="1408"/>
        <end position="1418"/>
    </location>
</feature>
<reference evidence="7 8" key="1">
    <citation type="submission" date="2020-07" db="EMBL/GenBank/DDBJ databases">
        <title>Genomic Encyclopedia of Archaeal and Bacterial Type Strains, Phase II (KMG-II): from individual species to whole genera.</title>
        <authorList>
            <person name="Goeker M."/>
        </authorList>
    </citation>
    <scope>NUCLEOTIDE SEQUENCE [LARGE SCALE GENOMIC DNA]</scope>
    <source>
        <strain evidence="7 8">DSM 21226</strain>
    </source>
</reference>
<dbReference type="InterPro" id="IPR018511">
    <property type="entry name" value="Hemolysin-typ_Ca-bd_CS"/>
</dbReference>
<feature type="domain" description="VWFA" evidence="6">
    <location>
        <begin position="1658"/>
        <end position="1856"/>
    </location>
</feature>
<dbReference type="GO" id="GO:0005509">
    <property type="term" value="F:calcium ion binding"/>
    <property type="evidence" value="ECO:0007669"/>
    <property type="project" value="InterPro"/>
</dbReference>
<evidence type="ECO:0000313" key="7">
    <source>
        <dbReference type="EMBL" id="NYG34495.1"/>
    </source>
</evidence>
<organism evidence="7 8">
    <name type="scientific">Sphaerotilus montanus</name>
    <dbReference type="NCBI Taxonomy" id="522889"/>
    <lineage>
        <taxon>Bacteria</taxon>
        <taxon>Pseudomonadati</taxon>
        <taxon>Pseudomonadota</taxon>
        <taxon>Betaproteobacteria</taxon>
        <taxon>Burkholderiales</taxon>
        <taxon>Sphaerotilaceae</taxon>
        <taxon>Sphaerotilus</taxon>
    </lineage>
</organism>
<dbReference type="SUPFAM" id="SSF51120">
    <property type="entry name" value="beta-Roll"/>
    <property type="match status" value="1"/>
</dbReference>
<dbReference type="RefSeq" id="WP_179635125.1">
    <property type="nucleotide sequence ID" value="NZ_JACCFH010000001.1"/>
</dbReference>
<dbReference type="InterPro" id="IPR003644">
    <property type="entry name" value="Calx_beta"/>
</dbReference>
<dbReference type="GO" id="GO:0007154">
    <property type="term" value="P:cell communication"/>
    <property type="evidence" value="ECO:0007669"/>
    <property type="project" value="InterPro"/>
</dbReference>
<dbReference type="NCBIfam" id="TIGR03661">
    <property type="entry name" value="T1SS_VCA0849"/>
    <property type="match status" value="1"/>
</dbReference>
<dbReference type="PANTHER" id="PTHR11878:SF65">
    <property type="entry name" value="NA_CA-EXCHANGE PROTEIN, ISOFORM G"/>
    <property type="match status" value="1"/>
</dbReference>
<dbReference type="InterPro" id="IPR051171">
    <property type="entry name" value="CaCA"/>
</dbReference>
<evidence type="ECO:0000256" key="1">
    <source>
        <dbReference type="ARBA" id="ARBA00022729"/>
    </source>
</evidence>
<accession>A0A7Y9QZP0</accession>
<comment type="caution">
    <text evidence="7">The sequence shown here is derived from an EMBL/GenBank/DDBJ whole genome shotgun (WGS) entry which is preliminary data.</text>
</comment>
<dbReference type="Pfam" id="PF03160">
    <property type="entry name" value="Calx-beta"/>
    <property type="match status" value="8"/>
</dbReference>
<dbReference type="InterPro" id="IPR040853">
    <property type="entry name" value="RapA2_cadherin-like"/>
</dbReference>
<dbReference type="SMART" id="SM00327">
    <property type="entry name" value="VWA"/>
    <property type="match status" value="1"/>
</dbReference>
<feature type="region of interest" description="Disordered" evidence="5">
    <location>
        <begin position="379"/>
        <end position="413"/>
    </location>
</feature>
<dbReference type="Proteomes" id="UP000518288">
    <property type="component" value="Unassembled WGS sequence"/>
</dbReference>
<dbReference type="Gene3D" id="2.60.40.1200">
    <property type="match status" value="1"/>
</dbReference>
<keyword evidence="2" id="KW-0677">Repeat</keyword>
<proteinExistence type="predicted"/>
<name>A0A7Y9QZP0_9BURK</name>
<evidence type="ECO:0000256" key="3">
    <source>
        <dbReference type="ARBA" id="ARBA00022837"/>
    </source>
</evidence>
<dbReference type="PROSITE" id="PS00330">
    <property type="entry name" value="HEMOLYSIN_CALCIUM"/>
    <property type="match status" value="3"/>
</dbReference>
<dbReference type="Pfam" id="PF13519">
    <property type="entry name" value="VWA_2"/>
    <property type="match status" value="1"/>
</dbReference>
<dbReference type="SMART" id="SM00237">
    <property type="entry name" value="Calx_beta"/>
    <property type="match status" value="6"/>
</dbReference>
<evidence type="ECO:0000256" key="5">
    <source>
        <dbReference type="SAM" id="MobiDB-lite"/>
    </source>
</evidence>
<keyword evidence="8" id="KW-1185">Reference proteome</keyword>
<dbReference type="GO" id="GO:0016020">
    <property type="term" value="C:membrane"/>
    <property type="evidence" value="ECO:0007669"/>
    <property type="project" value="InterPro"/>
</dbReference>
<feature type="region of interest" description="Disordered" evidence="5">
    <location>
        <begin position="96"/>
        <end position="116"/>
    </location>
</feature>
<dbReference type="SUPFAM" id="SSF53300">
    <property type="entry name" value="vWA-like"/>
    <property type="match status" value="1"/>
</dbReference>
<dbReference type="InterPro" id="IPR038081">
    <property type="entry name" value="CalX-like_sf"/>
</dbReference>
<dbReference type="PROSITE" id="PS50234">
    <property type="entry name" value="VWFA"/>
    <property type="match status" value="1"/>
</dbReference>
<evidence type="ECO:0000259" key="6">
    <source>
        <dbReference type="PROSITE" id="PS50234"/>
    </source>
</evidence>
<evidence type="ECO:0000256" key="2">
    <source>
        <dbReference type="ARBA" id="ARBA00022737"/>
    </source>
</evidence>
<keyword evidence="1" id="KW-0732">Signal</keyword>
<sequence length="2192" mass="221089">MAATQAPTLKSALLSGKAGLLQSLQRLTLDPNYVPARLPEGMVVGIWGDAVVRTPDGTVRELKVGEMVRKGYVILTSQNGIVQLEAEGDRLARVPVDRDGLEPTGTGLSGGEDGSLNGAERVGRVIEVVSPADFDFSAAERASNAAASVTGTGLAAPVASVADVTVKEDAGHAVFTVTLARSSDSATTLGLALTDGTAQGGGIDYGTAGTPQNLEVSLDNGATWTPATSVTIPAGMQSALVRTPITSDSTYEPDEGFTLTTTLLAGNVNVADPVGVATIVDQLPYIQAVNPVTVNEGAGQAVFTVTLSNASKEPVTVRYTTADGTATGGADYTPVTGLITFAPGETSKTIAVPILNDTVYEGDETFKLTLSEPVNAGLPTPDVLGTIQDDGRGTGGTDDDRPRVGTVSSPAAREGEPLDFTITLTTTSTTPTVLDVTPRSGSGTVGADTGPLEVSFDGGKTFTTVTDGKVTVPPGTDTLIVRVPTLPDSDPETSETIFLDVKAPADPAPVYGTGTIEDVPLVSIAGPAAVDEAIGNATYTVTLNHAATVPVSVTVKTVEGVALAGSDYTAVNQVLTFAPGETSKTVLVPITNDDVLEGKEAFTVQLAAPAGTVIDTAHASVLTEIADDGLLDDGVNKDAPKLAVTDLNLPETSGFAVFNVTLDKASGLATTVALALADGTAKGGGVDYGSAGAGNLQVSTDGGTTWTDATTATFAAGKTSVLVRTPLVADALDDSGETFTLKATTTAPADGTSNASATGTATVYDLPTLRIDDQTVNEATGTATFTVTLSSASSTAVTVRYASVNDTATSGSDYGAVSGTLTFAPGELTRTISVPITDDLVYEGAETFKIQLTSPSVNALIADDTGIGTIMDDGTGTVPPGVTPTDDRPRATVNDVIVNEGAGTATFTVTLAGTATTPITLGFATSDGTAKAGLDYSATTGTLTFAPGETSKSITVPILNDTVYEGSETFDVTLNNPSSNVVLGDPLGLGTIKDDGTGPVPPGVTPDDDRPLVTINDVQVNEAASKASFTVTLSNPSDLPVTVKYSSVNGTAEAGFDYDAVLGTLTFAPGELSKTIDVPLKNDTVYEGAETFQIVLTDPTNATVTAAGAGVDSTKDGTGVGTILDDGTGPVPPGVTPDNDTPAASINDVVVNEAAGTATFTVTLTNAAKMPVTIAYASADGTATAGLDYTAVADTLTFAPGQTSQTITVPILNDIVYEGSETFTINLSAPANATIADGIGLGTIKDDGTGPVPPGVTPDNDTPSLTIDSPTVVENLAGGHAVFTLTLSNPSTTATTVGLALTDGSAKGLGVDYGSTGGNNLQVSIDGGATWVDATTATFAPNTTTLLVRTPLNNDKAIEPSEAFTLTATTTAGATRSPTSTGTATIADDDVAPVALPDTGRGDEDTPITGSVLTNDTDANGDPLTVTGFSVGGTPYVPGTTATIPGVGTITIAPTGVYTFNPLPNYDGPVPVITYTVTDGANPVNGTLTLTINPVNDAPIVTAGAVTPLSEEGLTGGLADTTGNVDTTNLVVNTGQIGLSDVEGSPMTVVWSPVTANYTQNGIGISWTGQGTQTLVGRADSGPEILTATIDNTGAYTVKLLGQIDHPSAGEDSLQLDFGVVVSDGVLSSPGTVSVRIEDDSPAALVTQTSSVKLQDTNLLITLDTSGSMLTNIETGVLAGQTRLDVAKAAINNLMEAYSEFGSVRVRLVSFANAATDQGNAWLTLAQAKLVLDAISTVNGIPGGITNYDVAIAAATAAFGTAGSLPAAQTVAYFLSDGNPNRPAGSEGMNPSEESSWKTFLNTNNITSYAIGIADGVGQSKLDPVAWNGTTTGGSEANAVVVTDLAQLSAVLKNTVPIPSGDLSAGGTFRAGGQVGADKGNVQSVTVDGVTYAYDTANSSSNPITVSGGTGHYAYVLATKTLVVTTSAGGKFYIDLDDGSYEYRVPASLAMATQTEVLSYVVADKDGDTQHAQIVVNVGTSTSSVVNSENVPTATHVGNSSDDILVGSAGNDYMIGGDGNDNLSGLLGNDALFGGWGNDTLVGGDGNDTLTGGQGNDVLTGGVGSDVFAWTLSDQGTSGAPAVDTITDFNTSLPADGGDIIDLRDLLAGENTSTLQNYLEFTFSGSGSTASTTIHVSANGSFTGGTYSAAAEDQAIVLTGVDLRTSLGLDTAATDADIISKMLTQGKLIVDP</sequence>
<dbReference type="GO" id="GO:0030001">
    <property type="term" value="P:metal ion transport"/>
    <property type="evidence" value="ECO:0007669"/>
    <property type="project" value="TreeGrafter"/>
</dbReference>
<gene>
    <name evidence="7" type="ORF">BDD16_003481</name>
</gene>
<dbReference type="InterPro" id="IPR011049">
    <property type="entry name" value="Serralysin-like_metalloprot_C"/>
</dbReference>
<feature type="region of interest" description="Disordered" evidence="5">
    <location>
        <begin position="1398"/>
        <end position="1420"/>
    </location>
</feature>
<dbReference type="InterPro" id="IPR019960">
    <property type="entry name" value="T1SS_VCA0849"/>
</dbReference>
<dbReference type="PANTHER" id="PTHR11878">
    <property type="entry name" value="SODIUM/CALCIUM EXCHANGER"/>
    <property type="match status" value="1"/>
</dbReference>
<dbReference type="CDD" id="cd00198">
    <property type="entry name" value="vWFA"/>
    <property type="match status" value="1"/>
</dbReference>
<evidence type="ECO:0000256" key="4">
    <source>
        <dbReference type="ARBA" id="ARBA00023065"/>
    </source>
</evidence>
<dbReference type="PRINTS" id="PR00313">
    <property type="entry name" value="CABNDNGRPT"/>
</dbReference>
<dbReference type="Gene3D" id="2.150.10.10">
    <property type="entry name" value="Serralysin-like metalloprotease, C-terminal"/>
    <property type="match status" value="2"/>
</dbReference>
<dbReference type="InterPro" id="IPR002035">
    <property type="entry name" value="VWF_A"/>
</dbReference>
<keyword evidence="3" id="KW-0106">Calcium</keyword>
<dbReference type="EMBL" id="JACCFH010000001">
    <property type="protein sequence ID" value="NYG34495.1"/>
    <property type="molecule type" value="Genomic_DNA"/>
</dbReference>
<dbReference type="InterPro" id="IPR001343">
    <property type="entry name" value="Hemolysn_Ca-bd"/>
</dbReference>
<keyword evidence="4" id="KW-0406">Ion transport</keyword>
<dbReference type="InterPro" id="IPR036465">
    <property type="entry name" value="vWFA_dom_sf"/>
</dbReference>
<evidence type="ECO:0000313" key="8">
    <source>
        <dbReference type="Proteomes" id="UP000518288"/>
    </source>
</evidence>
<dbReference type="SUPFAM" id="SSF141072">
    <property type="entry name" value="CalX-like"/>
    <property type="match status" value="10"/>
</dbReference>
<dbReference type="Pfam" id="PF17803">
    <property type="entry name" value="Cadherin_4"/>
    <property type="match status" value="1"/>
</dbReference>
<feature type="region of interest" description="Disordered" evidence="5">
    <location>
        <begin position="431"/>
        <end position="452"/>
    </location>
</feature>
<dbReference type="Pfam" id="PF00353">
    <property type="entry name" value="HemolysinCabind"/>
    <property type="match status" value="2"/>
</dbReference>
<dbReference type="Gene3D" id="3.40.50.410">
    <property type="entry name" value="von Willebrand factor, type A domain"/>
    <property type="match status" value="1"/>
</dbReference>
<protein>
    <recommendedName>
        <fullName evidence="6">VWFA domain-containing protein</fullName>
    </recommendedName>
</protein>
<keyword evidence="4" id="KW-0813">Transport</keyword>
<dbReference type="Gene3D" id="2.60.40.2030">
    <property type="match status" value="10"/>
</dbReference>